<feature type="domain" description="Methyltransferase" evidence="4">
    <location>
        <begin position="43"/>
        <end position="132"/>
    </location>
</feature>
<dbReference type="InterPro" id="IPR041698">
    <property type="entry name" value="Methyltransf_25"/>
</dbReference>
<accession>A0ABS4PU50</accession>
<dbReference type="PANTHER" id="PTHR43464">
    <property type="entry name" value="METHYLTRANSFERASE"/>
    <property type="match status" value="1"/>
</dbReference>
<sequence length="247" mass="26943">MNLAANNIAYRRPALYDTLTRDSTAAETCRHLIHDHGTPGGSVLDLGCGTARDLAALAGSPDRVGVDLQPQLIEHAQQQHPDLDLRVGDLRTVRLGRTFDTILCLGNSLAYLHHNDDIRAAFTTFAAHARPGTVLIIITQIAPSSTSAPSRGRIEAAEIHAEVTTEHHWDARTQIATLHRTWQLDDGTIEHDHIQRRVLFPQELELYTTLAGFTPLTLFTAPDNRTGPLTGSTAPLAARCTSGSSNW</sequence>
<dbReference type="RefSeq" id="WP_209666191.1">
    <property type="nucleotide sequence ID" value="NZ_JAGGMS010000001.1"/>
</dbReference>
<dbReference type="InterPro" id="IPR029063">
    <property type="entry name" value="SAM-dependent_MTases_sf"/>
</dbReference>
<evidence type="ECO:0000256" key="2">
    <source>
        <dbReference type="ARBA" id="ARBA00022679"/>
    </source>
</evidence>
<evidence type="ECO:0000313" key="5">
    <source>
        <dbReference type="EMBL" id="MBP2182962.1"/>
    </source>
</evidence>
<proteinExistence type="predicted"/>
<keyword evidence="6" id="KW-1185">Reference proteome</keyword>
<gene>
    <name evidence="5" type="ORF">JOM49_004488</name>
</gene>
<dbReference type="PANTHER" id="PTHR43464:SF19">
    <property type="entry name" value="UBIQUINONE BIOSYNTHESIS O-METHYLTRANSFERASE, MITOCHONDRIAL"/>
    <property type="match status" value="1"/>
</dbReference>
<dbReference type="Proteomes" id="UP000741013">
    <property type="component" value="Unassembled WGS sequence"/>
</dbReference>
<dbReference type="GO" id="GO:0008168">
    <property type="term" value="F:methyltransferase activity"/>
    <property type="evidence" value="ECO:0007669"/>
    <property type="project" value="UniProtKB-KW"/>
</dbReference>
<dbReference type="Gene3D" id="3.40.50.150">
    <property type="entry name" value="Vaccinia Virus protein VP39"/>
    <property type="match status" value="1"/>
</dbReference>
<evidence type="ECO:0000256" key="3">
    <source>
        <dbReference type="ARBA" id="ARBA00022691"/>
    </source>
</evidence>
<keyword evidence="1 5" id="KW-0489">Methyltransferase</keyword>
<keyword evidence="2" id="KW-0808">Transferase</keyword>
<dbReference type="Gene3D" id="2.20.130.10">
    <property type="entry name" value="CAC2371-like domains"/>
    <property type="match status" value="1"/>
</dbReference>
<evidence type="ECO:0000256" key="1">
    <source>
        <dbReference type="ARBA" id="ARBA00022603"/>
    </source>
</evidence>
<dbReference type="EMBL" id="JAGGMS010000001">
    <property type="protein sequence ID" value="MBP2182962.1"/>
    <property type="molecule type" value="Genomic_DNA"/>
</dbReference>
<evidence type="ECO:0000313" key="6">
    <source>
        <dbReference type="Proteomes" id="UP000741013"/>
    </source>
</evidence>
<dbReference type="SUPFAM" id="SSF53335">
    <property type="entry name" value="S-adenosyl-L-methionine-dependent methyltransferases"/>
    <property type="match status" value="1"/>
</dbReference>
<dbReference type="GO" id="GO:0032259">
    <property type="term" value="P:methylation"/>
    <property type="evidence" value="ECO:0007669"/>
    <property type="project" value="UniProtKB-KW"/>
</dbReference>
<keyword evidence="3" id="KW-0949">S-adenosyl-L-methionine</keyword>
<comment type="caution">
    <text evidence="5">The sequence shown here is derived from an EMBL/GenBank/DDBJ whole genome shotgun (WGS) entry which is preliminary data.</text>
</comment>
<name>A0ABS4PU50_9PSEU</name>
<organism evidence="5 6">
    <name type="scientific">Amycolatopsis magusensis</name>
    <dbReference type="NCBI Taxonomy" id="882444"/>
    <lineage>
        <taxon>Bacteria</taxon>
        <taxon>Bacillati</taxon>
        <taxon>Actinomycetota</taxon>
        <taxon>Actinomycetes</taxon>
        <taxon>Pseudonocardiales</taxon>
        <taxon>Pseudonocardiaceae</taxon>
        <taxon>Amycolatopsis</taxon>
    </lineage>
</organism>
<dbReference type="CDD" id="cd02440">
    <property type="entry name" value="AdoMet_MTases"/>
    <property type="match status" value="1"/>
</dbReference>
<protein>
    <submittedName>
        <fullName evidence="5">SAM-dependent methyltransferase</fullName>
    </submittedName>
</protein>
<reference evidence="5 6" key="1">
    <citation type="submission" date="2021-03" db="EMBL/GenBank/DDBJ databases">
        <title>Sequencing the genomes of 1000 actinobacteria strains.</title>
        <authorList>
            <person name="Klenk H.-P."/>
        </authorList>
    </citation>
    <scope>NUCLEOTIDE SEQUENCE [LARGE SCALE GENOMIC DNA]</scope>
    <source>
        <strain evidence="5 6">DSM 45510</strain>
    </source>
</reference>
<evidence type="ECO:0000259" key="4">
    <source>
        <dbReference type="Pfam" id="PF13649"/>
    </source>
</evidence>
<dbReference type="Pfam" id="PF13649">
    <property type="entry name" value="Methyltransf_25"/>
    <property type="match status" value="1"/>
</dbReference>